<dbReference type="InterPro" id="IPR056884">
    <property type="entry name" value="NPHP3-like_N"/>
</dbReference>
<protein>
    <recommendedName>
        <fullName evidence="2">Nephrocystin 3-like N-terminal domain-containing protein</fullName>
    </recommendedName>
</protein>
<evidence type="ECO:0000259" key="2">
    <source>
        <dbReference type="Pfam" id="PF24883"/>
    </source>
</evidence>
<dbReference type="Gene3D" id="3.40.50.300">
    <property type="entry name" value="P-loop containing nucleotide triphosphate hydrolases"/>
    <property type="match status" value="1"/>
</dbReference>
<dbReference type="Pfam" id="PF24883">
    <property type="entry name" value="NPHP3_N"/>
    <property type="match status" value="1"/>
</dbReference>
<evidence type="ECO:0000256" key="1">
    <source>
        <dbReference type="ARBA" id="ARBA00022737"/>
    </source>
</evidence>
<sequence>MVTKESATALSWDPANQLPIDGDHSTIVKFSHSQHDGYRNVLRRLKSMVQSAVRAPIAAELSAETIQNRRIYRDWLKATDPLSEYMRNLRNKAKGTCGWVFQTKAFQEFIKPTISSGERTNLWIKGKPGAGKSVLSAAILEHLSSTAGLDNFTDGTILYFFFRNGDYTTSKASEMIASLIDQILVAKVDNSTVNKLVAHAMSHYEKEKTETCRSIAKLWTIFVEMVNLYPKKILVVLDALDECDDRADILDFLITSNHAVVQFLVTSRPDEDIIEKFNKPNMSCFQALGMAVDEDIRSVVLTAIDDDPRLSKFKTIIVETIDEKSEGMFRYAALLLEELRRSTGRNALKLLKRMPKGLSGMYERIIVNIPEHKWPLVKLVLLSIALAVRPLTVNEAAYMLAVGGDLHDEGCELDSNSEDAVLNPEDADEDDDFDPENFILDTGDSIVQMCAPLVEINSQNELRFTHLSVKDFILQSPHGCGVKNQHDHIRIKRLFIETTILSIFTTCKTKTRDSQFT</sequence>
<dbReference type="InParanoid" id="A0A4S2MKN4"/>
<proteinExistence type="predicted"/>
<gene>
    <name evidence="3" type="ORF">EX30DRAFT_199487</name>
</gene>
<dbReference type="AlphaFoldDB" id="A0A4S2MKN4"/>
<evidence type="ECO:0000313" key="3">
    <source>
        <dbReference type="EMBL" id="TGZ77415.1"/>
    </source>
</evidence>
<keyword evidence="4" id="KW-1185">Reference proteome</keyword>
<evidence type="ECO:0000313" key="4">
    <source>
        <dbReference type="Proteomes" id="UP000298138"/>
    </source>
</evidence>
<dbReference type="EMBL" id="ML220153">
    <property type="protein sequence ID" value="TGZ77415.1"/>
    <property type="molecule type" value="Genomic_DNA"/>
</dbReference>
<name>A0A4S2MKN4_9PEZI</name>
<dbReference type="PANTHER" id="PTHR10039">
    <property type="entry name" value="AMELOGENIN"/>
    <property type="match status" value="1"/>
</dbReference>
<dbReference type="PANTHER" id="PTHR10039:SF14">
    <property type="entry name" value="NACHT DOMAIN-CONTAINING PROTEIN"/>
    <property type="match status" value="1"/>
</dbReference>
<feature type="domain" description="Nephrocystin 3-like N-terminal" evidence="2">
    <location>
        <begin position="95"/>
        <end position="268"/>
    </location>
</feature>
<dbReference type="OrthoDB" id="21416at2759"/>
<organism evidence="3 4">
    <name type="scientific">Ascodesmis nigricans</name>
    <dbReference type="NCBI Taxonomy" id="341454"/>
    <lineage>
        <taxon>Eukaryota</taxon>
        <taxon>Fungi</taxon>
        <taxon>Dikarya</taxon>
        <taxon>Ascomycota</taxon>
        <taxon>Pezizomycotina</taxon>
        <taxon>Pezizomycetes</taxon>
        <taxon>Pezizales</taxon>
        <taxon>Ascodesmidaceae</taxon>
        <taxon>Ascodesmis</taxon>
    </lineage>
</organism>
<dbReference type="Proteomes" id="UP000298138">
    <property type="component" value="Unassembled WGS sequence"/>
</dbReference>
<dbReference type="SUPFAM" id="SSF52540">
    <property type="entry name" value="P-loop containing nucleoside triphosphate hydrolases"/>
    <property type="match status" value="1"/>
</dbReference>
<keyword evidence="1" id="KW-0677">Repeat</keyword>
<dbReference type="InterPro" id="IPR027417">
    <property type="entry name" value="P-loop_NTPase"/>
</dbReference>
<accession>A0A4S2MKN4</accession>
<reference evidence="3 4" key="1">
    <citation type="submission" date="2019-04" db="EMBL/GenBank/DDBJ databases">
        <title>Comparative genomics and transcriptomics to analyze fruiting body development in filamentous ascomycetes.</title>
        <authorList>
            <consortium name="DOE Joint Genome Institute"/>
            <person name="Lutkenhaus R."/>
            <person name="Traeger S."/>
            <person name="Breuer J."/>
            <person name="Kuo A."/>
            <person name="Lipzen A."/>
            <person name="Pangilinan J."/>
            <person name="Dilworth D."/>
            <person name="Sandor L."/>
            <person name="Poggeler S."/>
            <person name="Barry K."/>
            <person name="Grigoriev I.V."/>
            <person name="Nowrousian M."/>
        </authorList>
    </citation>
    <scope>NUCLEOTIDE SEQUENCE [LARGE SCALE GENOMIC DNA]</scope>
    <source>
        <strain evidence="3 4">CBS 389.68</strain>
    </source>
</reference>